<gene>
    <name evidence="3" type="ORF">JF887_03250</name>
</gene>
<reference evidence="3 4" key="1">
    <citation type="submission" date="2020-10" db="EMBL/GenBank/DDBJ databases">
        <title>Ca. Dormibacterota MAGs.</title>
        <authorList>
            <person name="Montgomery K."/>
        </authorList>
    </citation>
    <scope>NUCLEOTIDE SEQUENCE [LARGE SCALE GENOMIC DNA]</scope>
    <source>
        <strain evidence="3">Mitchell_Peninsula_5</strain>
    </source>
</reference>
<organism evidence="3 4">
    <name type="scientific">Candidatus Amunia macphersoniae</name>
    <dbReference type="NCBI Taxonomy" id="3127014"/>
    <lineage>
        <taxon>Bacteria</taxon>
        <taxon>Bacillati</taxon>
        <taxon>Candidatus Dormiibacterota</taxon>
        <taxon>Candidatus Dormibacteria</taxon>
        <taxon>Candidatus Aeolococcales</taxon>
        <taxon>Candidatus Aeolococcaceae</taxon>
        <taxon>Candidatus Amunia</taxon>
    </lineage>
</organism>
<feature type="region of interest" description="Disordered" evidence="1">
    <location>
        <begin position="113"/>
        <end position="150"/>
    </location>
</feature>
<feature type="compositionally biased region" description="Low complexity" evidence="1">
    <location>
        <begin position="118"/>
        <end position="135"/>
    </location>
</feature>
<dbReference type="AlphaFoldDB" id="A0A934NFC5"/>
<dbReference type="InterPro" id="IPR002611">
    <property type="entry name" value="IstB_ATP-bd"/>
</dbReference>
<dbReference type="Pfam" id="PF01695">
    <property type="entry name" value="IstB_IS21"/>
    <property type="match status" value="1"/>
</dbReference>
<keyword evidence="3" id="KW-0547">Nucleotide-binding</keyword>
<dbReference type="GO" id="GO:0005524">
    <property type="term" value="F:ATP binding"/>
    <property type="evidence" value="ECO:0007669"/>
    <property type="project" value="UniProtKB-KW"/>
</dbReference>
<evidence type="ECO:0000313" key="4">
    <source>
        <dbReference type="Proteomes" id="UP000614410"/>
    </source>
</evidence>
<evidence type="ECO:0000256" key="1">
    <source>
        <dbReference type="SAM" id="MobiDB-lite"/>
    </source>
</evidence>
<protein>
    <submittedName>
        <fullName evidence="3">ATP-binding protein</fullName>
    </submittedName>
</protein>
<dbReference type="EMBL" id="JAEKNN010000013">
    <property type="protein sequence ID" value="MBJ7608435.1"/>
    <property type="molecule type" value="Genomic_DNA"/>
</dbReference>
<evidence type="ECO:0000313" key="3">
    <source>
        <dbReference type="EMBL" id="MBJ7608435.1"/>
    </source>
</evidence>
<accession>A0A934NFC5</accession>
<comment type="caution">
    <text evidence="3">The sequence shown here is derived from an EMBL/GenBank/DDBJ whole genome shotgun (WGS) entry which is preliminary data.</text>
</comment>
<feature type="domain" description="IstB-like ATP-binding" evidence="2">
    <location>
        <begin position="56"/>
        <end position="112"/>
    </location>
</feature>
<keyword evidence="3" id="KW-0067">ATP-binding</keyword>
<feature type="region of interest" description="Disordered" evidence="1">
    <location>
        <begin position="1"/>
        <end position="32"/>
    </location>
</feature>
<sequence length="150" mass="15493">MTARRVCHTPPARSTAAGRSPPTVHAPSPGAGGERALNLRAISGHISDAIRGVATYIASDGEAANLLFQLISARHQRAGVMVTSNNPFRPLGDVFGHAVAAAAMETRRLRMCRPPPASISRSARPGCLPAPSTGQAGAGGGKARRQRSGR</sequence>
<dbReference type="Proteomes" id="UP000614410">
    <property type="component" value="Unassembled WGS sequence"/>
</dbReference>
<name>A0A934NFC5_9BACT</name>
<evidence type="ECO:0000259" key="2">
    <source>
        <dbReference type="Pfam" id="PF01695"/>
    </source>
</evidence>
<proteinExistence type="predicted"/>